<evidence type="ECO:0000256" key="3">
    <source>
        <dbReference type="ARBA" id="ARBA00023004"/>
    </source>
</evidence>
<dbReference type="PANTHER" id="PTHR24305:SF78">
    <property type="entry name" value="P450, PUTATIVE (EUROFUNG)-RELATED"/>
    <property type="match status" value="1"/>
</dbReference>
<dbReference type="Proteomes" id="UP000774617">
    <property type="component" value="Unassembled WGS sequence"/>
</dbReference>
<keyword evidence="5" id="KW-0472">Membrane</keyword>
<comment type="cofactor">
    <cofactor evidence="1">
        <name>heme</name>
        <dbReference type="ChEBI" id="CHEBI:30413"/>
    </cofactor>
</comment>
<dbReference type="PRINTS" id="PR00385">
    <property type="entry name" value="P450"/>
</dbReference>
<dbReference type="InterPro" id="IPR017972">
    <property type="entry name" value="Cyt_P450_CS"/>
</dbReference>
<evidence type="ECO:0000313" key="7">
    <source>
        <dbReference type="Proteomes" id="UP000774617"/>
    </source>
</evidence>
<proteinExistence type="inferred from homology"/>
<keyword evidence="4" id="KW-0349">Heme</keyword>
<protein>
    <submittedName>
        <fullName evidence="6">Cytochrome P450</fullName>
    </submittedName>
</protein>
<dbReference type="PRINTS" id="PR00463">
    <property type="entry name" value="EP450I"/>
</dbReference>
<dbReference type="InterPro" id="IPR036396">
    <property type="entry name" value="Cyt_P450_sf"/>
</dbReference>
<dbReference type="CDD" id="cd11061">
    <property type="entry name" value="CYP67-like"/>
    <property type="match status" value="1"/>
</dbReference>
<evidence type="ECO:0000256" key="2">
    <source>
        <dbReference type="ARBA" id="ARBA00022723"/>
    </source>
</evidence>
<evidence type="ECO:0000313" key="6">
    <source>
        <dbReference type="EMBL" id="KAH7063648.1"/>
    </source>
</evidence>
<keyword evidence="2 4" id="KW-0479">Metal-binding</keyword>
<keyword evidence="7" id="KW-1185">Reference proteome</keyword>
<feature type="transmembrane region" description="Helical" evidence="5">
    <location>
        <begin position="66"/>
        <end position="83"/>
    </location>
</feature>
<dbReference type="InterPro" id="IPR002401">
    <property type="entry name" value="Cyt_P450_E_grp-I"/>
</dbReference>
<feature type="transmembrane region" description="Helical" evidence="5">
    <location>
        <begin position="34"/>
        <end position="54"/>
    </location>
</feature>
<comment type="similarity">
    <text evidence="4">Belongs to the cytochrome P450 family.</text>
</comment>
<name>A0ABQ8GT41_9PEZI</name>
<comment type="caution">
    <text evidence="6">The sequence shown here is derived from an EMBL/GenBank/DDBJ whole genome shotgun (WGS) entry which is preliminary data.</text>
</comment>
<sequence length="569" mass="62915">MMLTDTKHFAPFALGIALHAYLRRTSIHLDAYGWTIVGLYLTTLATLFCHSLFFSNLSLLASAQRTGASAALFTAGLYASIFARRLLRLRSFPGPFLAKLSQFYALNLAVRSGNQFHLEVDALHRQYGDFVRIGPRHISINRDSAIAAVYGPPSRCEKGPWYATTGDDPSKSSLFYTRDMEVQRNRRRAWDRGFNVKALATYESHVGEKAKKLVEQLKKHDSQPANITAWANAFALDVMGLIGFGYEFDSLETGKEHPVIKGVHESMAIIGLLSAVPWLLKMLTDIPGATSKLRVLQDYCRNQVALKEKTFDTTQDPHDLISWLLKARHAGDRSAPPGKIALDEDARLIIIAGSDTTAAVLANALHLLATHPRVLSKLQRILDSTLPAGPSTWTYAAVKNIAYLDHVINEVLRLRPPVPSGLSRTAPPEGLRVDDVFVPGGTVVSVAAHSVQRDARYWEEPDAFWPERWEGLSAEAAPFLAFSRGATNCAGKQFARMELRSSISQIALAFDLRLAEDGSPEAFDKGQKDTFTLTLPPLNMIFEERKPGTRSEMQLCSILNSNDGITGER</sequence>
<reference evidence="6 7" key="1">
    <citation type="journal article" date="2021" name="Nat. Commun.">
        <title>Genetic determinants of endophytism in the Arabidopsis root mycobiome.</title>
        <authorList>
            <person name="Mesny F."/>
            <person name="Miyauchi S."/>
            <person name="Thiergart T."/>
            <person name="Pickel B."/>
            <person name="Atanasova L."/>
            <person name="Karlsson M."/>
            <person name="Huettel B."/>
            <person name="Barry K.W."/>
            <person name="Haridas S."/>
            <person name="Chen C."/>
            <person name="Bauer D."/>
            <person name="Andreopoulos W."/>
            <person name="Pangilinan J."/>
            <person name="LaButti K."/>
            <person name="Riley R."/>
            <person name="Lipzen A."/>
            <person name="Clum A."/>
            <person name="Drula E."/>
            <person name="Henrissat B."/>
            <person name="Kohler A."/>
            <person name="Grigoriev I.V."/>
            <person name="Martin F.M."/>
            <person name="Hacquard S."/>
        </authorList>
    </citation>
    <scope>NUCLEOTIDE SEQUENCE [LARGE SCALE GENOMIC DNA]</scope>
    <source>
        <strain evidence="6 7">MPI-SDFR-AT-0080</strain>
    </source>
</reference>
<evidence type="ECO:0000256" key="1">
    <source>
        <dbReference type="ARBA" id="ARBA00001971"/>
    </source>
</evidence>
<evidence type="ECO:0000256" key="5">
    <source>
        <dbReference type="SAM" id="Phobius"/>
    </source>
</evidence>
<evidence type="ECO:0000256" key="4">
    <source>
        <dbReference type="RuleBase" id="RU000461"/>
    </source>
</evidence>
<dbReference type="EMBL" id="JAGTJR010000002">
    <property type="protein sequence ID" value="KAH7063648.1"/>
    <property type="molecule type" value="Genomic_DNA"/>
</dbReference>
<keyword evidence="5" id="KW-0812">Transmembrane</keyword>
<dbReference type="Gene3D" id="1.10.630.10">
    <property type="entry name" value="Cytochrome P450"/>
    <property type="match status" value="1"/>
</dbReference>
<dbReference type="SUPFAM" id="SSF48264">
    <property type="entry name" value="Cytochrome P450"/>
    <property type="match status" value="1"/>
</dbReference>
<dbReference type="InterPro" id="IPR001128">
    <property type="entry name" value="Cyt_P450"/>
</dbReference>
<dbReference type="Pfam" id="PF00067">
    <property type="entry name" value="p450"/>
    <property type="match status" value="1"/>
</dbReference>
<gene>
    <name evidence="6" type="ORF">B0J12DRAFT_176190</name>
</gene>
<keyword evidence="4" id="KW-0503">Monooxygenase</keyword>
<accession>A0ABQ8GT41</accession>
<dbReference type="PANTHER" id="PTHR24305">
    <property type="entry name" value="CYTOCHROME P450"/>
    <property type="match status" value="1"/>
</dbReference>
<dbReference type="InterPro" id="IPR050121">
    <property type="entry name" value="Cytochrome_P450_monoxygenase"/>
</dbReference>
<keyword evidence="5" id="KW-1133">Transmembrane helix</keyword>
<dbReference type="PROSITE" id="PS00086">
    <property type="entry name" value="CYTOCHROME_P450"/>
    <property type="match status" value="1"/>
</dbReference>
<organism evidence="6 7">
    <name type="scientific">Macrophomina phaseolina</name>
    <dbReference type="NCBI Taxonomy" id="35725"/>
    <lineage>
        <taxon>Eukaryota</taxon>
        <taxon>Fungi</taxon>
        <taxon>Dikarya</taxon>
        <taxon>Ascomycota</taxon>
        <taxon>Pezizomycotina</taxon>
        <taxon>Dothideomycetes</taxon>
        <taxon>Dothideomycetes incertae sedis</taxon>
        <taxon>Botryosphaeriales</taxon>
        <taxon>Botryosphaeriaceae</taxon>
        <taxon>Macrophomina</taxon>
    </lineage>
</organism>
<keyword evidence="3 4" id="KW-0408">Iron</keyword>
<keyword evidence="4" id="KW-0560">Oxidoreductase</keyword>